<proteinExistence type="predicted"/>
<evidence type="ECO:0000313" key="1">
    <source>
        <dbReference type="EMBL" id="MDF9407643.1"/>
    </source>
</evidence>
<keyword evidence="2" id="KW-1185">Reference proteome</keyword>
<comment type="caution">
    <text evidence="1">The sequence shown here is derived from an EMBL/GenBank/DDBJ whole genome shotgun (WGS) entry which is preliminary data.</text>
</comment>
<dbReference type="AlphaFoldDB" id="A0A9X4H4X7"/>
<dbReference type="EMBL" id="JAKOAV010000006">
    <property type="protein sequence ID" value="MDF9407643.1"/>
    <property type="molecule type" value="Genomic_DNA"/>
</dbReference>
<organism evidence="1 2">
    <name type="scientific">Pelotomaculum isophthalicicum JI</name>
    <dbReference type="NCBI Taxonomy" id="947010"/>
    <lineage>
        <taxon>Bacteria</taxon>
        <taxon>Bacillati</taxon>
        <taxon>Bacillota</taxon>
        <taxon>Clostridia</taxon>
        <taxon>Eubacteriales</taxon>
        <taxon>Desulfotomaculaceae</taxon>
        <taxon>Pelotomaculum</taxon>
    </lineage>
</organism>
<evidence type="ECO:0000313" key="2">
    <source>
        <dbReference type="Proteomes" id="UP001154312"/>
    </source>
</evidence>
<sequence length="112" mass="12915">MFFMNFTLPRRQLVKDSTIKTNEEKKELTEIMKPSPNFEQIQPGLYCFSFSSTADSGTFPVNRQQLNLTPFKQQKHYPAEAPEKIPGTRFVKADDQQPGANSLYDLPLYCFT</sequence>
<accession>A0A9X4H4X7</accession>
<name>A0A9X4H4X7_9FIRM</name>
<dbReference type="RefSeq" id="WP_277442881.1">
    <property type="nucleotide sequence ID" value="NZ_JAKOAV010000006.1"/>
</dbReference>
<gene>
    <name evidence="1" type="ORF">L7E55_04595</name>
</gene>
<dbReference type="Proteomes" id="UP001154312">
    <property type="component" value="Unassembled WGS sequence"/>
</dbReference>
<reference evidence="1" key="1">
    <citation type="submission" date="2022-02" db="EMBL/GenBank/DDBJ databases">
        <authorList>
            <person name="Leng L."/>
        </authorList>
    </citation>
    <scope>NUCLEOTIDE SEQUENCE</scope>
    <source>
        <strain evidence="1">JI</strain>
    </source>
</reference>
<protein>
    <submittedName>
        <fullName evidence="1">Uncharacterized protein</fullName>
    </submittedName>
</protein>